<evidence type="ECO:0000313" key="3">
    <source>
        <dbReference type="EMBL" id="MPQ45180.1"/>
    </source>
</evidence>
<dbReference type="Pfam" id="PF10779">
    <property type="entry name" value="XhlA"/>
    <property type="match status" value="1"/>
</dbReference>
<dbReference type="Proteomes" id="UP000430345">
    <property type="component" value="Unassembled WGS sequence"/>
</dbReference>
<feature type="coiled-coil region" evidence="1">
    <location>
        <begin position="10"/>
        <end position="37"/>
    </location>
</feature>
<dbReference type="OrthoDB" id="1707681at2"/>
<feature type="transmembrane region" description="Helical" evidence="2">
    <location>
        <begin position="51"/>
        <end position="71"/>
    </location>
</feature>
<proteinExistence type="predicted"/>
<keyword evidence="2" id="KW-0472">Membrane</keyword>
<dbReference type="RefSeq" id="WP_152892244.1">
    <property type="nucleotide sequence ID" value="NZ_WHJC01000484.1"/>
</dbReference>
<keyword evidence="2" id="KW-1133">Transmembrane helix</keyword>
<gene>
    <name evidence="3" type="ORF">GBZ86_15800</name>
</gene>
<keyword evidence="4" id="KW-1185">Reference proteome</keyword>
<name>A0A6I1MR40_9CLOT</name>
<sequence length="77" mass="9099">MNEELVLHEIEIHEKRLNNHSERLDKLEQTQAEFKVHIQSLCEDIKNLTGALKWLCGLLGTSFLGFFFYVIQHFLIK</sequence>
<comment type="caution">
    <text evidence="3">The sequence shown here is derived from an EMBL/GenBank/DDBJ whole genome shotgun (WGS) entry which is preliminary data.</text>
</comment>
<protein>
    <recommendedName>
        <fullName evidence="5">Hemolysin XhlA</fullName>
    </recommendedName>
</protein>
<keyword evidence="2" id="KW-0812">Transmembrane</keyword>
<accession>A0A6I1MR40</accession>
<evidence type="ECO:0008006" key="5">
    <source>
        <dbReference type="Google" id="ProtNLM"/>
    </source>
</evidence>
<dbReference type="AlphaFoldDB" id="A0A6I1MR40"/>
<reference evidence="3 4" key="1">
    <citation type="submission" date="2019-10" db="EMBL/GenBank/DDBJ databases">
        <title>The Genome Sequence of Clostridium tarantellae Isolated from Fish Brain.</title>
        <authorList>
            <person name="Bano L."/>
            <person name="Kiel M."/>
            <person name="Sales G."/>
            <person name="Doxey A.C."/>
            <person name="Mansfield M.J."/>
            <person name="Schiavone M."/>
            <person name="Rossetto O."/>
            <person name="Pirazzini M."/>
            <person name="Dobrindt U."/>
            <person name="Montecucco C."/>
        </authorList>
    </citation>
    <scope>NUCLEOTIDE SEQUENCE [LARGE SCALE GENOMIC DNA]</scope>
    <source>
        <strain evidence="3 4">DSM 3997</strain>
    </source>
</reference>
<keyword evidence="1" id="KW-0175">Coiled coil</keyword>
<evidence type="ECO:0000256" key="1">
    <source>
        <dbReference type="SAM" id="Coils"/>
    </source>
</evidence>
<dbReference type="EMBL" id="WHJC01000484">
    <property type="protein sequence ID" value="MPQ45180.1"/>
    <property type="molecule type" value="Genomic_DNA"/>
</dbReference>
<dbReference type="InterPro" id="IPR019715">
    <property type="entry name" value="Haemolysin_XhlA"/>
</dbReference>
<evidence type="ECO:0000313" key="4">
    <source>
        <dbReference type="Proteomes" id="UP000430345"/>
    </source>
</evidence>
<organism evidence="3 4">
    <name type="scientific">Clostridium tarantellae</name>
    <dbReference type="NCBI Taxonomy" id="39493"/>
    <lineage>
        <taxon>Bacteria</taxon>
        <taxon>Bacillati</taxon>
        <taxon>Bacillota</taxon>
        <taxon>Clostridia</taxon>
        <taxon>Eubacteriales</taxon>
        <taxon>Clostridiaceae</taxon>
        <taxon>Clostridium</taxon>
    </lineage>
</organism>
<evidence type="ECO:0000256" key="2">
    <source>
        <dbReference type="SAM" id="Phobius"/>
    </source>
</evidence>